<protein>
    <submittedName>
        <fullName evidence="1">Fungal-specific transcription factor domain-containing protein</fullName>
    </submittedName>
</protein>
<sequence length="771" mass="86003">MDDEDASFSADGDGQRVAKRRRVSLRDEDVEGPAKSHPDGSSCQSCRKKKAKCSRQQPCSVCVKYRTECVYDDTRSKPGLRTGAIESISQRVASLEQMFLGQSMLWQQLWSGLTSDSNTHQDLSSKNLNSNSNASSLKGHIEQVKSNLLHLASVHSPRSAPSSEPVQSPRKRPRPAETDIAGHGPGAIEYDEADLPPKDLVDDLVEIYFAKIHPWIPMLHVRVFRQRMANDRERTRLTTIFHAIVSLCARFSDDTRLGSAEKKARDAKKSKQTVLLRSMESFSVENLQALIICAFDTLGTGRGPSSWSIISSMTRTVEQLQLSVEEDDQPTTASGKVMIKRIAFLPPARSWNEREERRRVFWNVFLMDRFCSIATGWNFSLTSADVKMRLPCEGALWEAGQPLAIPAPYFGIADQKSSANGAFPVARYREDSQDSIGGFAYCIESTENLSLVTSFFLQQTIDVSKVHEVQVWLMKFKQLDLRLIQWKLYLPEQWREACVLNQDGNMDPNLTLAHVSHNTAVVLLHQNIAYPVSDWQSSQIRLPSASSSETCVAAAIEVAIIAEKFLQGSMSPANPQFAFCLFICGRMLLAHSSYYEIPLLKEFDSLIASLLEMSSRWTYAAPNGTDNLASKFATRLRYAQRQGPGTVDIRQPAYSDDSRLGQDQELDASILSPAQTDPILDSHPRGAQTDTSPDSITLAFPPLPLAFQPDHSGRIPTAGLSPNIPNNGGSITFETPNMLDFEDINTYLQQQFLPTERISMFSEPMHSQRPT</sequence>
<evidence type="ECO:0000313" key="2">
    <source>
        <dbReference type="Proteomes" id="UP001497700"/>
    </source>
</evidence>
<keyword evidence="2" id="KW-1185">Reference proteome</keyword>
<dbReference type="Proteomes" id="UP001497700">
    <property type="component" value="Unassembled WGS sequence"/>
</dbReference>
<proteinExistence type="predicted"/>
<name>A0ACB9ZD56_9PEZI</name>
<evidence type="ECO:0000313" key="1">
    <source>
        <dbReference type="EMBL" id="KAI4868745.1"/>
    </source>
</evidence>
<reference evidence="1 2" key="1">
    <citation type="journal article" date="2022" name="New Phytol.">
        <title>Ecological generalism drives hyperdiversity of secondary metabolite gene clusters in xylarialean endophytes.</title>
        <authorList>
            <person name="Franco M.E.E."/>
            <person name="Wisecaver J.H."/>
            <person name="Arnold A.E."/>
            <person name="Ju Y.M."/>
            <person name="Slot J.C."/>
            <person name="Ahrendt S."/>
            <person name="Moore L.P."/>
            <person name="Eastman K.E."/>
            <person name="Scott K."/>
            <person name="Konkel Z."/>
            <person name="Mondo S.J."/>
            <person name="Kuo A."/>
            <person name="Hayes R.D."/>
            <person name="Haridas S."/>
            <person name="Andreopoulos B."/>
            <person name="Riley R."/>
            <person name="LaButti K."/>
            <person name="Pangilinan J."/>
            <person name="Lipzen A."/>
            <person name="Amirebrahimi M."/>
            <person name="Yan J."/>
            <person name="Adam C."/>
            <person name="Keymanesh K."/>
            <person name="Ng V."/>
            <person name="Louie K."/>
            <person name="Northen T."/>
            <person name="Drula E."/>
            <person name="Henrissat B."/>
            <person name="Hsieh H.M."/>
            <person name="Youens-Clark K."/>
            <person name="Lutzoni F."/>
            <person name="Miadlikowska J."/>
            <person name="Eastwood D.C."/>
            <person name="Hamelin R.C."/>
            <person name="Grigoriev I.V."/>
            <person name="U'Ren J.M."/>
        </authorList>
    </citation>
    <scope>NUCLEOTIDE SEQUENCE [LARGE SCALE GENOMIC DNA]</scope>
    <source>
        <strain evidence="1 2">CBS 119005</strain>
    </source>
</reference>
<gene>
    <name evidence="1" type="ORF">F4820DRAFT_456138</name>
</gene>
<dbReference type="EMBL" id="MU393435">
    <property type="protein sequence ID" value="KAI4868745.1"/>
    <property type="molecule type" value="Genomic_DNA"/>
</dbReference>
<accession>A0ACB9ZD56</accession>
<organism evidence="1 2">
    <name type="scientific">Hypoxylon rubiginosum</name>
    <dbReference type="NCBI Taxonomy" id="110542"/>
    <lineage>
        <taxon>Eukaryota</taxon>
        <taxon>Fungi</taxon>
        <taxon>Dikarya</taxon>
        <taxon>Ascomycota</taxon>
        <taxon>Pezizomycotina</taxon>
        <taxon>Sordariomycetes</taxon>
        <taxon>Xylariomycetidae</taxon>
        <taxon>Xylariales</taxon>
        <taxon>Hypoxylaceae</taxon>
        <taxon>Hypoxylon</taxon>
    </lineage>
</organism>
<comment type="caution">
    <text evidence="1">The sequence shown here is derived from an EMBL/GenBank/DDBJ whole genome shotgun (WGS) entry which is preliminary data.</text>
</comment>